<dbReference type="PANTHER" id="PTHR11915">
    <property type="entry name" value="SPECTRIN/FILAMIN RELATED CYTOSKELETAL PROTEIN"/>
    <property type="match status" value="1"/>
</dbReference>
<keyword evidence="5" id="KW-1185">Reference proteome</keyword>
<reference evidence="2" key="1">
    <citation type="submission" date="2021-02" db="EMBL/GenBank/DDBJ databases">
        <authorList>
            <person name="Nowell W R."/>
        </authorList>
    </citation>
    <scope>NUCLEOTIDE SEQUENCE</scope>
</reference>
<evidence type="ECO:0000313" key="1">
    <source>
        <dbReference type="EMBL" id="CAF1462321.1"/>
    </source>
</evidence>
<sequence>MESREKVLKDEAVEVVEAAIKRHEDFDKTIKAQANKINNLKQFANQLTAASDESVKETQNLQSKSQKHQASVAELAANTDRIQSIIGMGKGLIDSRKCADVETTADNRLQQNY</sequence>
<evidence type="ECO:0000313" key="2">
    <source>
        <dbReference type="EMBL" id="CAF3784256.1"/>
    </source>
</evidence>
<comment type="caution">
    <text evidence="2">The sequence shown here is derived from an EMBL/GenBank/DDBJ whole genome shotgun (WGS) entry which is preliminary data.</text>
</comment>
<dbReference type="EMBL" id="CAJOBF010004575">
    <property type="protein sequence ID" value="CAF4144374.1"/>
    <property type="molecule type" value="Genomic_DNA"/>
</dbReference>
<accession>A0A819AX18</accession>
<evidence type="ECO:0000313" key="3">
    <source>
        <dbReference type="EMBL" id="CAF3841569.1"/>
    </source>
</evidence>
<gene>
    <name evidence="1" type="ORF">KQP761_LOCUS12596</name>
    <name evidence="2" type="ORF">OVN521_LOCUS2948</name>
    <name evidence="3" type="ORF">SMN809_LOCUS3474</name>
    <name evidence="4" type="ORF">UXM345_LOCUS24755</name>
</gene>
<dbReference type="EMBL" id="CAJNOW010005754">
    <property type="protein sequence ID" value="CAF1462321.1"/>
    <property type="molecule type" value="Genomic_DNA"/>
</dbReference>
<dbReference type="Gene3D" id="1.20.58.60">
    <property type="match status" value="2"/>
</dbReference>
<dbReference type="EMBL" id="CAJOBI010000724">
    <property type="protein sequence ID" value="CAF3841569.1"/>
    <property type="molecule type" value="Genomic_DNA"/>
</dbReference>
<proteinExistence type="predicted"/>
<dbReference type="OrthoDB" id="6538163at2759"/>
<organism evidence="2 5">
    <name type="scientific">Rotaria magnacalcarata</name>
    <dbReference type="NCBI Taxonomy" id="392030"/>
    <lineage>
        <taxon>Eukaryota</taxon>
        <taxon>Metazoa</taxon>
        <taxon>Spiralia</taxon>
        <taxon>Gnathifera</taxon>
        <taxon>Rotifera</taxon>
        <taxon>Eurotatoria</taxon>
        <taxon>Bdelloidea</taxon>
        <taxon>Philodinida</taxon>
        <taxon>Philodinidae</taxon>
        <taxon>Rotaria</taxon>
    </lineage>
</organism>
<dbReference type="Proteomes" id="UP000663842">
    <property type="component" value="Unassembled WGS sequence"/>
</dbReference>
<name>A0A819AX18_9BILA</name>
<evidence type="ECO:0000313" key="4">
    <source>
        <dbReference type="EMBL" id="CAF4144374.1"/>
    </source>
</evidence>
<dbReference type="Pfam" id="PF00435">
    <property type="entry name" value="Spectrin"/>
    <property type="match status" value="1"/>
</dbReference>
<dbReference type="SUPFAM" id="SSF46966">
    <property type="entry name" value="Spectrin repeat"/>
    <property type="match status" value="2"/>
</dbReference>
<dbReference type="InterPro" id="IPR002017">
    <property type="entry name" value="Spectrin_repeat"/>
</dbReference>
<dbReference type="Proteomes" id="UP000663834">
    <property type="component" value="Unassembled WGS sequence"/>
</dbReference>
<dbReference type="AlphaFoldDB" id="A0A819AX18"/>
<dbReference type="EMBL" id="CAJOBG010000245">
    <property type="protein sequence ID" value="CAF3784256.1"/>
    <property type="molecule type" value="Genomic_DNA"/>
</dbReference>
<evidence type="ECO:0000313" key="5">
    <source>
        <dbReference type="Proteomes" id="UP000663866"/>
    </source>
</evidence>
<dbReference type="Proteomes" id="UP000676336">
    <property type="component" value="Unassembled WGS sequence"/>
</dbReference>
<protein>
    <submittedName>
        <fullName evidence="2">Uncharacterized protein</fullName>
    </submittedName>
</protein>
<dbReference type="Proteomes" id="UP000663866">
    <property type="component" value="Unassembled WGS sequence"/>
</dbReference>